<dbReference type="SMART" id="SM00642">
    <property type="entry name" value="Aamy"/>
    <property type="match status" value="1"/>
</dbReference>
<reference evidence="4" key="1">
    <citation type="journal article" date="2019" name="Int. J. Syst. Evol. Microbiol.">
        <title>The Global Catalogue of Microorganisms (GCM) 10K type strain sequencing project: providing services to taxonomists for standard genome sequencing and annotation.</title>
        <authorList>
            <consortium name="The Broad Institute Genomics Platform"/>
            <consortium name="The Broad Institute Genome Sequencing Center for Infectious Disease"/>
            <person name="Wu L."/>
            <person name="Ma J."/>
        </authorList>
    </citation>
    <scope>NUCLEOTIDE SEQUENCE [LARGE SCALE GENOMIC DNA]</scope>
    <source>
        <strain evidence="4">NBRC 104970</strain>
    </source>
</reference>
<name>A0ABQ6BRJ6_9NEIS</name>
<sequence>MTDFAWWQRGVIYQIYPRSFQDANGDGVGDLAGIRRRLDYLAWLGVDALWIPPIYPSPMADFGYDIADHCAIDPLFGTLDEFDVLLAEAHERGLRVILDFVPNHTSDRHPWFEEARRSRDAPRRDWYLWADPGADGGPPNNWRSHFGGAAWTFDPGSGQYYLHTFLAAQPDLNWRSPEVAEAMAQVMRFWLDRGVDGLRLDAIWHLIKDRHLRNNPPDPGWHPGLPEHEKLLHVFTSDRPEVQPLVCALRDVVDEYRERVLIGELYLPIERVVAYYGARGNGIHLPANALLIGAPWDAESIGAAADRYEALLPTFGWPNWALGNHDKPRIAGRVPRGHERLAALLLLTLRGTPTLYYGDELGMRDGDIPPAAIQDPIERNMPGLGRGRDPQRTPMPWDDSPHAGFSTAEPWLPLSADGPRLHVAGQQADPASLLHLYRRLLQLRRAESALAVGRYLGHGAPAGTLHFEREHQGRRLAVALNFNETARTLSGLAGQLVLSTLGRDEGCALDGTLTLLPGEGAIVALAEQV</sequence>
<evidence type="ECO:0000256" key="1">
    <source>
        <dbReference type="ARBA" id="ARBA00008061"/>
    </source>
</evidence>
<dbReference type="InterPro" id="IPR006047">
    <property type="entry name" value="GH13_cat_dom"/>
</dbReference>
<protein>
    <submittedName>
        <fullName evidence="3">Alpha-amylase</fullName>
    </submittedName>
</protein>
<comment type="caution">
    <text evidence="3">The sequence shown here is derived from an EMBL/GenBank/DDBJ whole genome shotgun (WGS) entry which is preliminary data.</text>
</comment>
<accession>A0ABQ6BRJ6</accession>
<dbReference type="PANTHER" id="PTHR10357">
    <property type="entry name" value="ALPHA-AMYLASE FAMILY MEMBER"/>
    <property type="match status" value="1"/>
</dbReference>
<evidence type="ECO:0000259" key="2">
    <source>
        <dbReference type="SMART" id="SM00642"/>
    </source>
</evidence>
<evidence type="ECO:0000313" key="3">
    <source>
        <dbReference type="EMBL" id="GLS04620.1"/>
    </source>
</evidence>
<dbReference type="SUPFAM" id="SSF51445">
    <property type="entry name" value="(Trans)glycosidases"/>
    <property type="match status" value="1"/>
</dbReference>
<dbReference type="Proteomes" id="UP001156836">
    <property type="component" value="Unassembled WGS sequence"/>
</dbReference>
<dbReference type="CDD" id="cd11331">
    <property type="entry name" value="AmyAc_OligoGlu_like"/>
    <property type="match status" value="1"/>
</dbReference>
<dbReference type="PANTHER" id="PTHR10357:SF179">
    <property type="entry name" value="NEUTRAL AND BASIC AMINO ACID TRANSPORT PROTEIN RBAT"/>
    <property type="match status" value="1"/>
</dbReference>
<dbReference type="EMBL" id="BSOZ01000022">
    <property type="protein sequence ID" value="GLS04620.1"/>
    <property type="molecule type" value="Genomic_DNA"/>
</dbReference>
<dbReference type="RefSeq" id="WP_018748608.1">
    <property type="nucleotide sequence ID" value="NZ_BSOZ01000022.1"/>
</dbReference>
<evidence type="ECO:0000313" key="4">
    <source>
        <dbReference type="Proteomes" id="UP001156836"/>
    </source>
</evidence>
<dbReference type="InterPro" id="IPR045857">
    <property type="entry name" value="O16G_dom_2"/>
</dbReference>
<proteinExistence type="inferred from homology"/>
<organism evidence="3 4">
    <name type="scientific">Chitiniphilus shinanonensis</name>
    <dbReference type="NCBI Taxonomy" id="553088"/>
    <lineage>
        <taxon>Bacteria</taxon>
        <taxon>Pseudomonadati</taxon>
        <taxon>Pseudomonadota</taxon>
        <taxon>Betaproteobacteria</taxon>
        <taxon>Neisseriales</taxon>
        <taxon>Chitinibacteraceae</taxon>
        <taxon>Chitiniphilus</taxon>
    </lineage>
</organism>
<dbReference type="InterPro" id="IPR017853">
    <property type="entry name" value="GH"/>
</dbReference>
<dbReference type="Pfam" id="PF00128">
    <property type="entry name" value="Alpha-amylase"/>
    <property type="match status" value="1"/>
</dbReference>
<dbReference type="Gene3D" id="3.90.400.10">
    <property type="entry name" value="Oligo-1,6-glucosidase, Domain 2"/>
    <property type="match status" value="1"/>
</dbReference>
<keyword evidence="4" id="KW-1185">Reference proteome</keyword>
<feature type="domain" description="Glycosyl hydrolase family 13 catalytic" evidence="2">
    <location>
        <begin position="14"/>
        <end position="392"/>
    </location>
</feature>
<comment type="similarity">
    <text evidence="1">Belongs to the glycosyl hydrolase 13 family.</text>
</comment>
<dbReference type="Gene3D" id="3.20.20.80">
    <property type="entry name" value="Glycosidases"/>
    <property type="match status" value="1"/>
</dbReference>
<gene>
    <name evidence="3" type="ORF">GCM10007860_17670</name>
</gene>